<dbReference type="Gene3D" id="3.90.226.10">
    <property type="entry name" value="2-enoyl-CoA Hydratase, Chain A, domain 1"/>
    <property type="match status" value="1"/>
</dbReference>
<dbReference type="InterPro" id="IPR018376">
    <property type="entry name" value="Enoyl-CoA_hyd/isom_CS"/>
</dbReference>
<dbReference type="OrthoDB" id="9775794at2"/>
<keyword evidence="4" id="KW-0456">Lyase</keyword>
<dbReference type="EC" id="4.1.1.94" evidence="7"/>
<dbReference type="GO" id="GO:0005829">
    <property type="term" value="C:cytosol"/>
    <property type="evidence" value="ECO:0007669"/>
    <property type="project" value="UniProtKB-SubCell"/>
</dbReference>
<evidence type="ECO:0000256" key="12">
    <source>
        <dbReference type="ARBA" id="ARBA00056546"/>
    </source>
</evidence>
<evidence type="ECO:0000256" key="5">
    <source>
        <dbReference type="ARBA" id="ARBA00036343"/>
    </source>
</evidence>
<dbReference type="GO" id="GO:0004492">
    <property type="term" value="F:methyl/ethyl malonyl-CoA decarboxylase activity"/>
    <property type="evidence" value="ECO:0007669"/>
    <property type="project" value="UniProtKB-EC"/>
</dbReference>
<comment type="similarity">
    <text evidence="2 13">Belongs to the enoyl-CoA hydratase/isomerase family.</text>
</comment>
<evidence type="ECO:0000256" key="9">
    <source>
        <dbReference type="ARBA" id="ARBA00042052"/>
    </source>
</evidence>
<evidence type="ECO:0000256" key="11">
    <source>
        <dbReference type="ARBA" id="ARBA00047446"/>
    </source>
</evidence>
<sequence length="254" mass="28527">MSKYIVNRDAQGIVWFTINRPEKWNAIDYDVMNGLLQTITEVEENKDDRIFVLTGAGKKAFCSGGDLSVFQNLQTVEEAYQMLSKMGMILYKLATLSKPTIALLNGLAIGGGCELATACDYRLASRQSRFGFVQGKQGITTGWGGATLLLERVSIDKAFHLLMTGEVISAEEGKELGFIQHVLSGDDVMKDCEEYISKEFLHTPKVVKAYKKVVIRKWLATGLKERMLKEMEDCSALWVTDEHLEAVRKIMRKE</sequence>
<evidence type="ECO:0000256" key="6">
    <source>
        <dbReference type="ARBA" id="ARBA00036541"/>
    </source>
</evidence>
<gene>
    <name evidence="14" type="ORF">E1I69_03595</name>
</gene>
<accession>A0A4S3PWY4</accession>
<evidence type="ECO:0000256" key="7">
    <source>
        <dbReference type="ARBA" id="ARBA00038883"/>
    </source>
</evidence>
<comment type="subcellular location">
    <subcellularLocation>
        <location evidence="1">Cytoplasm</location>
        <location evidence="1">Cytosol</location>
    </subcellularLocation>
</comment>
<dbReference type="AlphaFoldDB" id="A0A4S3PWY4"/>
<dbReference type="SUPFAM" id="SSF52096">
    <property type="entry name" value="ClpP/crotonase"/>
    <property type="match status" value="1"/>
</dbReference>
<proteinExistence type="inferred from homology"/>
<dbReference type="GO" id="GO:0006635">
    <property type="term" value="P:fatty acid beta-oxidation"/>
    <property type="evidence" value="ECO:0007669"/>
    <property type="project" value="TreeGrafter"/>
</dbReference>
<dbReference type="InterPro" id="IPR029045">
    <property type="entry name" value="ClpP/crotonase-like_dom_sf"/>
</dbReference>
<evidence type="ECO:0000313" key="15">
    <source>
        <dbReference type="Proteomes" id="UP000306477"/>
    </source>
</evidence>
<dbReference type="PROSITE" id="PS00166">
    <property type="entry name" value="ENOYL_COA_HYDRATASE"/>
    <property type="match status" value="1"/>
</dbReference>
<dbReference type="PANTHER" id="PTHR11941:SF27">
    <property type="entry name" value="ETHYLMALONYL-COA DECARBOXYLASE"/>
    <property type="match status" value="1"/>
</dbReference>
<dbReference type="InterPro" id="IPR001753">
    <property type="entry name" value="Enoyl-CoA_hydra/iso"/>
</dbReference>
<evidence type="ECO:0000256" key="10">
    <source>
        <dbReference type="ARBA" id="ARBA00042182"/>
    </source>
</evidence>
<evidence type="ECO:0000256" key="13">
    <source>
        <dbReference type="RuleBase" id="RU003707"/>
    </source>
</evidence>
<name>A0A4S3PWY4_9BACI</name>
<reference evidence="14 15" key="1">
    <citation type="journal article" date="2019" name="Indoor Air">
        <title>Impacts of indoor surface finishes on bacterial viability.</title>
        <authorList>
            <person name="Hu J."/>
            <person name="Maamar S.B."/>
            <person name="Glawe A.J."/>
            <person name="Gottel N."/>
            <person name="Gilbert J.A."/>
            <person name="Hartmann E.M."/>
        </authorList>
    </citation>
    <scope>NUCLEOTIDE SEQUENCE [LARGE SCALE GENOMIC DNA]</scope>
    <source>
        <strain evidence="14 15">AF060A6</strain>
    </source>
</reference>
<comment type="catalytic activity">
    <reaction evidence="6">
        <text>(2R)-ethylmalonyl-CoA + H(+) = butanoyl-CoA + CO2</text>
        <dbReference type="Rhea" id="RHEA:59540"/>
        <dbReference type="ChEBI" id="CHEBI:15378"/>
        <dbReference type="ChEBI" id="CHEBI:16526"/>
        <dbReference type="ChEBI" id="CHEBI:57371"/>
        <dbReference type="ChEBI" id="CHEBI:85316"/>
        <dbReference type="EC" id="4.1.1.94"/>
    </reaction>
    <physiologicalReaction direction="left-to-right" evidence="6">
        <dbReference type="Rhea" id="RHEA:59541"/>
    </physiologicalReaction>
</comment>
<comment type="catalytic activity">
    <reaction evidence="5">
        <text>(2S)-ethylmalonyl-CoA + H(+) = butanoyl-CoA + CO2</text>
        <dbReference type="Rhea" id="RHEA:32131"/>
        <dbReference type="ChEBI" id="CHEBI:15378"/>
        <dbReference type="ChEBI" id="CHEBI:16526"/>
        <dbReference type="ChEBI" id="CHEBI:57371"/>
        <dbReference type="ChEBI" id="CHEBI:60909"/>
        <dbReference type="EC" id="4.1.1.94"/>
    </reaction>
    <physiologicalReaction direction="left-to-right" evidence="5">
        <dbReference type="Rhea" id="RHEA:32132"/>
    </physiologicalReaction>
</comment>
<comment type="catalytic activity">
    <reaction evidence="11">
        <text>(S)-methylmalonyl-CoA + H(+) = propanoyl-CoA + CO2</text>
        <dbReference type="Rhea" id="RHEA:61340"/>
        <dbReference type="ChEBI" id="CHEBI:15378"/>
        <dbReference type="ChEBI" id="CHEBI:16526"/>
        <dbReference type="ChEBI" id="CHEBI:57327"/>
        <dbReference type="ChEBI" id="CHEBI:57392"/>
        <dbReference type="EC" id="4.1.1.94"/>
    </reaction>
    <physiologicalReaction direction="left-to-right" evidence="11">
        <dbReference type="Rhea" id="RHEA:61341"/>
    </physiologicalReaction>
</comment>
<evidence type="ECO:0000256" key="4">
    <source>
        <dbReference type="ARBA" id="ARBA00023239"/>
    </source>
</evidence>
<dbReference type="STRING" id="1033734.GCA_000285535_00803"/>
<dbReference type="CDD" id="cd06558">
    <property type="entry name" value="crotonase-like"/>
    <property type="match status" value="1"/>
</dbReference>
<keyword evidence="15" id="KW-1185">Reference proteome</keyword>
<organism evidence="14 15">
    <name type="scientific">Bacillus timonensis</name>
    <dbReference type="NCBI Taxonomy" id="1033734"/>
    <lineage>
        <taxon>Bacteria</taxon>
        <taxon>Bacillati</taxon>
        <taxon>Bacillota</taxon>
        <taxon>Bacilli</taxon>
        <taxon>Bacillales</taxon>
        <taxon>Bacillaceae</taxon>
        <taxon>Bacillus</taxon>
    </lineage>
</organism>
<keyword evidence="14" id="KW-0413">Isomerase</keyword>
<dbReference type="PANTHER" id="PTHR11941">
    <property type="entry name" value="ENOYL-COA HYDRATASE-RELATED"/>
    <property type="match status" value="1"/>
</dbReference>
<evidence type="ECO:0000256" key="3">
    <source>
        <dbReference type="ARBA" id="ARBA00022490"/>
    </source>
</evidence>
<comment type="caution">
    <text evidence="14">The sequence shown here is derived from an EMBL/GenBank/DDBJ whole genome shotgun (WGS) entry which is preliminary data.</text>
</comment>
<evidence type="ECO:0000313" key="14">
    <source>
        <dbReference type="EMBL" id="THE14370.1"/>
    </source>
</evidence>
<dbReference type="GO" id="GO:0016853">
    <property type="term" value="F:isomerase activity"/>
    <property type="evidence" value="ECO:0007669"/>
    <property type="project" value="UniProtKB-KW"/>
</dbReference>
<evidence type="ECO:0000256" key="2">
    <source>
        <dbReference type="ARBA" id="ARBA00005254"/>
    </source>
</evidence>
<keyword evidence="3" id="KW-0963">Cytoplasm</keyword>
<evidence type="ECO:0000256" key="1">
    <source>
        <dbReference type="ARBA" id="ARBA00004514"/>
    </source>
</evidence>
<comment type="function">
    <text evidence="12">Decarboxylates ethylmalonyl-CoA, a potentially toxic metabolite, to form butyryl-CoA, suggesting it might be involved in metabolite proofreading. Acts preferentially on (S)-ethylmalonyl-CoA but also has some activity on the (R)-isomer. Also has methylmalonyl-CoA decarboxylase activity at lower level.</text>
</comment>
<evidence type="ECO:0000256" key="8">
    <source>
        <dbReference type="ARBA" id="ARBA00039903"/>
    </source>
</evidence>
<dbReference type="RefSeq" id="WP_136378247.1">
    <property type="nucleotide sequence ID" value="NZ_SLUB01000004.1"/>
</dbReference>
<dbReference type="Proteomes" id="UP000306477">
    <property type="component" value="Unassembled WGS sequence"/>
</dbReference>
<dbReference type="EMBL" id="SLUB01000004">
    <property type="protein sequence ID" value="THE14370.1"/>
    <property type="molecule type" value="Genomic_DNA"/>
</dbReference>
<dbReference type="Pfam" id="PF00378">
    <property type="entry name" value="ECH_1"/>
    <property type="match status" value="1"/>
</dbReference>
<protein>
    <recommendedName>
        <fullName evidence="8">Ethylmalonyl-CoA decarboxylase</fullName>
        <ecNumber evidence="7">4.1.1.94</ecNumber>
    </recommendedName>
    <alternativeName>
        <fullName evidence="10">Enoyl-CoA hydratase domain-containing protein 1</fullName>
    </alternativeName>
    <alternativeName>
        <fullName evidence="9">Methylmalonyl-CoA decarboxylase</fullName>
    </alternativeName>
</protein>